<organism evidence="5 6">
    <name type="scientific">Paracoccus albicereus</name>
    <dbReference type="NCBI Taxonomy" id="2922394"/>
    <lineage>
        <taxon>Bacteria</taxon>
        <taxon>Pseudomonadati</taxon>
        <taxon>Pseudomonadota</taxon>
        <taxon>Alphaproteobacteria</taxon>
        <taxon>Rhodobacterales</taxon>
        <taxon>Paracoccaceae</taxon>
        <taxon>Paracoccus</taxon>
    </lineage>
</organism>
<keyword evidence="6" id="KW-1185">Reference proteome</keyword>
<keyword evidence="5" id="KW-0255">Endonuclease</keyword>
<dbReference type="RefSeq" id="WP_255330543.1">
    <property type="nucleotide sequence ID" value="NZ_JAKZEU010000005.1"/>
</dbReference>
<dbReference type="EC" id="3.1.21.-" evidence="5"/>
<evidence type="ECO:0000313" key="5">
    <source>
        <dbReference type="EMBL" id="MCQ0971533.1"/>
    </source>
</evidence>
<dbReference type="SUPFAM" id="SSF116734">
    <property type="entry name" value="DNA methylase specificity domain"/>
    <property type="match status" value="2"/>
</dbReference>
<dbReference type="Gene3D" id="3.90.220.20">
    <property type="entry name" value="DNA methylase specificity domains"/>
    <property type="match status" value="2"/>
</dbReference>
<evidence type="ECO:0000256" key="3">
    <source>
        <dbReference type="ARBA" id="ARBA00023125"/>
    </source>
</evidence>
<comment type="similarity">
    <text evidence="1">Belongs to the type-I restriction system S methylase family.</text>
</comment>
<dbReference type="CDD" id="cd17256">
    <property type="entry name" value="RMtype1_S_EcoJA65PI-TRD1-CR1_like"/>
    <property type="match status" value="1"/>
</dbReference>
<accession>A0ABT1MT85</accession>
<feature type="domain" description="Type I restriction modification DNA specificity" evidence="4">
    <location>
        <begin position="132"/>
        <end position="179"/>
    </location>
</feature>
<dbReference type="PANTHER" id="PTHR30408">
    <property type="entry name" value="TYPE-1 RESTRICTION ENZYME ECOKI SPECIFICITY PROTEIN"/>
    <property type="match status" value="1"/>
</dbReference>
<dbReference type="Pfam" id="PF01420">
    <property type="entry name" value="Methylase_S"/>
    <property type="match status" value="1"/>
</dbReference>
<dbReference type="InterPro" id="IPR044946">
    <property type="entry name" value="Restrct_endonuc_typeI_TRD_sf"/>
</dbReference>
<dbReference type="GO" id="GO:0004519">
    <property type="term" value="F:endonuclease activity"/>
    <property type="evidence" value="ECO:0007669"/>
    <property type="project" value="UniProtKB-KW"/>
</dbReference>
<proteinExistence type="inferred from homology"/>
<dbReference type="GO" id="GO:0016787">
    <property type="term" value="F:hydrolase activity"/>
    <property type="evidence" value="ECO:0007669"/>
    <property type="project" value="UniProtKB-KW"/>
</dbReference>
<dbReference type="Proteomes" id="UP001203945">
    <property type="component" value="Unassembled WGS sequence"/>
</dbReference>
<sequence>MRDAASSFSSVPLAQLIQKGRKITYGIVQPGEFVEDGVILVRGRDYSSGWRDLSGFMRVTPEIDAPYKRSKLKSGDLVLTIVGANTGTVAVVPAWLEGANITQTTARIAVDPMKAVPDYVEQVLRSAIGQEAVYRFQKGGAQPGLNLADVEKFEIPVPPIPEQHCIANVLRTWDEALENLSALHAAKDQRLVGLRAALLFGELRLNGQRRNWAPTRLGAVTHELTKRNGAKGLGRDFVMGVTKAEGVVPMREQTIAGDISRYKRLPPRAFAYNPMRINVGSIAMNEREDEVLVSPDYVVFACNADGLDPDYLDHLRKTSWWAHYINSGGSGSVRQRTYYDDLAALKLPLPELDEQKAIASVLNTARADLAATGREIEAVTLQKRGLMQKLLTGEWRVPLDPSERSAATEETEHAG</sequence>
<evidence type="ECO:0000256" key="1">
    <source>
        <dbReference type="ARBA" id="ARBA00010923"/>
    </source>
</evidence>
<protein>
    <submittedName>
        <fullName evidence="5">Restriction endonuclease subunit S</fullName>
        <ecNumber evidence="5">3.1.21.-</ecNumber>
    </submittedName>
</protein>
<keyword evidence="2" id="KW-0680">Restriction system</keyword>
<dbReference type="EMBL" id="JAKZEU010000005">
    <property type="protein sequence ID" value="MCQ0971533.1"/>
    <property type="molecule type" value="Genomic_DNA"/>
</dbReference>
<comment type="caution">
    <text evidence="5">The sequence shown here is derived from an EMBL/GenBank/DDBJ whole genome shotgun (WGS) entry which is preliminary data.</text>
</comment>
<reference evidence="5 6" key="1">
    <citation type="submission" date="2022-03" db="EMBL/GenBank/DDBJ databases">
        <authorList>
            <person name="He Y."/>
        </authorList>
    </citation>
    <scope>NUCLEOTIDE SEQUENCE [LARGE SCALE GENOMIC DNA]</scope>
    <source>
        <strain evidence="5 6">TK19116</strain>
    </source>
</reference>
<evidence type="ECO:0000313" key="6">
    <source>
        <dbReference type="Proteomes" id="UP001203945"/>
    </source>
</evidence>
<name>A0ABT1MT85_9RHOB</name>
<keyword evidence="5" id="KW-0540">Nuclease</keyword>
<dbReference type="InterPro" id="IPR052021">
    <property type="entry name" value="Type-I_RS_S_subunit"/>
</dbReference>
<dbReference type="PANTHER" id="PTHR30408:SF12">
    <property type="entry name" value="TYPE I RESTRICTION ENZYME MJAVIII SPECIFICITY SUBUNIT"/>
    <property type="match status" value="1"/>
</dbReference>
<gene>
    <name evidence="5" type="ORF">MLD63_13995</name>
</gene>
<evidence type="ECO:0000259" key="4">
    <source>
        <dbReference type="Pfam" id="PF01420"/>
    </source>
</evidence>
<evidence type="ECO:0000256" key="2">
    <source>
        <dbReference type="ARBA" id="ARBA00022747"/>
    </source>
</evidence>
<keyword evidence="5" id="KW-0378">Hydrolase</keyword>
<keyword evidence="3" id="KW-0238">DNA-binding</keyword>
<dbReference type="InterPro" id="IPR000055">
    <property type="entry name" value="Restrct_endonuc_typeI_TRD"/>
</dbReference>